<accession>A0A1E7L280</accession>
<reference evidence="1 2" key="1">
    <citation type="journal article" date="2016" name="Front. Microbiol.">
        <title>Comparative Genomics Analysis of Streptomyces Species Reveals Their Adaptation to the Marine Environment and Their Diversity at the Genomic Level.</title>
        <authorList>
            <person name="Tian X."/>
            <person name="Zhang Z."/>
            <person name="Yang T."/>
            <person name="Chen M."/>
            <person name="Li J."/>
            <person name="Chen F."/>
            <person name="Yang J."/>
            <person name="Li W."/>
            <person name="Zhang B."/>
            <person name="Zhang Z."/>
            <person name="Wu J."/>
            <person name="Zhang C."/>
            <person name="Long L."/>
            <person name="Xiao J."/>
        </authorList>
    </citation>
    <scope>NUCLEOTIDE SEQUENCE [LARGE SCALE GENOMIC DNA]</scope>
    <source>
        <strain evidence="1 2">SCSIO 10429</strain>
    </source>
</reference>
<protein>
    <submittedName>
        <fullName evidence="1">Uncharacterized protein</fullName>
    </submittedName>
</protein>
<dbReference type="Proteomes" id="UP000176005">
    <property type="component" value="Unassembled WGS sequence"/>
</dbReference>
<organism evidence="1 2">
    <name type="scientific">Streptomyces nanshensis</name>
    <dbReference type="NCBI Taxonomy" id="518642"/>
    <lineage>
        <taxon>Bacteria</taxon>
        <taxon>Bacillati</taxon>
        <taxon>Actinomycetota</taxon>
        <taxon>Actinomycetes</taxon>
        <taxon>Kitasatosporales</taxon>
        <taxon>Streptomycetaceae</taxon>
        <taxon>Streptomyces</taxon>
    </lineage>
</organism>
<keyword evidence="2" id="KW-1185">Reference proteome</keyword>
<comment type="caution">
    <text evidence="1">The sequence shown here is derived from an EMBL/GenBank/DDBJ whole genome shotgun (WGS) entry which is preliminary data.</text>
</comment>
<evidence type="ECO:0000313" key="1">
    <source>
        <dbReference type="EMBL" id="OEV10221.1"/>
    </source>
</evidence>
<sequence length="114" mass="12937">MPQQNPTPMTPRTRLLAALDLLATHRIKLAREYLPSKDRIRIAVRDFTAPRPLLTLDEMPLVVGRVGHGKTDLTALMNAARHSPPMPAVRDDEVVIGQELDAQPVRWNIRRSFR</sequence>
<name>A0A1E7L280_9ACTN</name>
<dbReference type="AlphaFoldDB" id="A0A1E7L280"/>
<dbReference type="EMBL" id="LJGW01000314">
    <property type="protein sequence ID" value="OEV10221.1"/>
    <property type="molecule type" value="Genomic_DNA"/>
</dbReference>
<dbReference type="RefSeq" id="WP_070018012.1">
    <property type="nucleotide sequence ID" value="NZ_LJGW01000314.1"/>
</dbReference>
<evidence type="ECO:0000313" key="2">
    <source>
        <dbReference type="Proteomes" id="UP000176005"/>
    </source>
</evidence>
<gene>
    <name evidence="1" type="ORF">AN218_18555</name>
</gene>
<proteinExistence type="predicted"/>